<gene>
    <name evidence="10" type="ORF">VP395_06060</name>
</gene>
<dbReference type="CDD" id="cd00009">
    <property type="entry name" value="AAA"/>
    <property type="match status" value="1"/>
</dbReference>
<dbReference type="SMART" id="SM00091">
    <property type="entry name" value="PAS"/>
    <property type="match status" value="4"/>
</dbReference>
<dbReference type="InterPro" id="IPR000700">
    <property type="entry name" value="PAS-assoc_C"/>
</dbReference>
<dbReference type="InterPro" id="IPR000014">
    <property type="entry name" value="PAS"/>
</dbReference>
<feature type="domain" description="Sigma-54 factor interaction" evidence="7">
    <location>
        <begin position="555"/>
        <end position="784"/>
    </location>
</feature>
<dbReference type="InterPro" id="IPR013656">
    <property type="entry name" value="PAS_4"/>
</dbReference>
<evidence type="ECO:0000259" key="7">
    <source>
        <dbReference type="PROSITE" id="PS50045"/>
    </source>
</evidence>
<accession>A0ABV0A861</accession>
<dbReference type="SMART" id="SM00382">
    <property type="entry name" value="AAA"/>
    <property type="match status" value="1"/>
</dbReference>
<dbReference type="Pfam" id="PF00158">
    <property type="entry name" value="Sigma54_activat"/>
    <property type="match status" value="1"/>
</dbReference>
<dbReference type="Gene3D" id="3.30.450.20">
    <property type="entry name" value="PAS domain"/>
    <property type="match status" value="4"/>
</dbReference>
<evidence type="ECO:0000313" key="11">
    <source>
        <dbReference type="Proteomes" id="UP001416393"/>
    </source>
</evidence>
<dbReference type="Pfam" id="PF25601">
    <property type="entry name" value="AAA_lid_14"/>
    <property type="match status" value="1"/>
</dbReference>
<dbReference type="SMART" id="SM00086">
    <property type="entry name" value="PAC"/>
    <property type="match status" value="2"/>
</dbReference>
<dbReference type="Gene3D" id="3.40.50.300">
    <property type="entry name" value="P-loop containing nucleotide triphosphate hydrolases"/>
    <property type="match status" value="1"/>
</dbReference>
<dbReference type="InterPro" id="IPR058031">
    <property type="entry name" value="AAA_lid_NorR"/>
</dbReference>
<organism evidence="10 11">
    <name type="scientific">Mariniflexile soesokkakense</name>
    <dbReference type="NCBI Taxonomy" id="1343160"/>
    <lineage>
        <taxon>Bacteria</taxon>
        <taxon>Pseudomonadati</taxon>
        <taxon>Bacteroidota</taxon>
        <taxon>Flavobacteriia</taxon>
        <taxon>Flavobacteriales</taxon>
        <taxon>Flavobacteriaceae</taxon>
        <taxon>Mariniflexile</taxon>
    </lineage>
</organism>
<evidence type="ECO:0000259" key="8">
    <source>
        <dbReference type="PROSITE" id="PS50112"/>
    </source>
</evidence>
<proteinExistence type="predicted"/>
<dbReference type="InterPro" id="IPR001610">
    <property type="entry name" value="PAC"/>
</dbReference>
<evidence type="ECO:0000256" key="6">
    <source>
        <dbReference type="SAM" id="Coils"/>
    </source>
</evidence>
<dbReference type="PROSITE" id="PS00676">
    <property type="entry name" value="SIGMA54_INTERACT_2"/>
    <property type="match status" value="1"/>
</dbReference>
<sequence>MKTPQGLNKISKSERIKFFISLFQNSPIPKSISSLSTKNYVFVNPAWEQFTGYSKKEAIDKSAFSLNLVSAESGALIRERLLHEKEVVSYECSVRLKNGIEKRVLMSFDTIFINDEAFVLNTINNLDGFQIYKKQEKDLIKRTEELLIAKDFIIDSIENMTDGFVSLNKDWFYTYVNKKAASILGRKPLDLVGKHIWTEFPEAVGQSFYNNYYKAVETQKTFSFEAYYQHWDRWFENRVIPSKDGISIFFQDITDRIKAQIEVKAAKEFSENLIFSLKSGLVVMNTNGVIIDVNPAFCKLTNFEKKDLLGKTAPFPFWPPESYSAIQECLKKTLQGEIGDFEFLFMRQGGERFLAAVATSSIKNSNGEITAFFVTINDITERKKAEELLIKSEKSLGNFINNIGDPFFVKDDQSRLLFVNDALCKIFNLTRADIIGKTLAEDVPPEEMESFLNIDKQVLSTGIENINEESLTIKGKKPLIISTKKTRFIDDSGKKYLICVIRDITDRKKAENKIAMANEQLIEANKELSALRNQLEQENVYLRHELDLVFNYEEMVYGSAAFSNVLTEVEKVAPTNATVLLLGESGTGKELLARAVHNISLRNSKPLIKVNCSAIPRELMESELFGHKKGSFTGAFSDKVGKFELADGGTLFLDEIGELPLDMQPKILRFLQEGEIEVVGGTGLKKLDVRVIAATNRNLKEEIKKKQFREDLYFRLHVFPIEIPALRKRKDDIPLLVEHFVDKFNKAYGKNIKYISDDAMNQLKSYNWPGNIRELENLIERASILSTSETLLIPGFESKNQKLKSVINSQNLSLDFAQRNHIVQVLEQCNWKISGSNGAAVLLGLKPSTLRDKMAKLGIVKPLKN</sequence>
<dbReference type="InterPro" id="IPR009057">
    <property type="entry name" value="Homeodomain-like_sf"/>
</dbReference>
<dbReference type="PANTHER" id="PTHR32071">
    <property type="entry name" value="TRANSCRIPTIONAL REGULATORY PROTEIN"/>
    <property type="match status" value="1"/>
</dbReference>
<evidence type="ECO:0000256" key="4">
    <source>
        <dbReference type="ARBA" id="ARBA00023125"/>
    </source>
</evidence>
<evidence type="ECO:0000256" key="3">
    <source>
        <dbReference type="ARBA" id="ARBA00023015"/>
    </source>
</evidence>
<dbReference type="Gene3D" id="1.10.8.60">
    <property type="match status" value="1"/>
</dbReference>
<dbReference type="NCBIfam" id="TIGR00229">
    <property type="entry name" value="sensory_box"/>
    <property type="match status" value="4"/>
</dbReference>
<dbReference type="InterPro" id="IPR003593">
    <property type="entry name" value="AAA+_ATPase"/>
</dbReference>
<keyword evidence="5" id="KW-0804">Transcription</keyword>
<comment type="caution">
    <text evidence="10">The sequence shown here is derived from an EMBL/GenBank/DDBJ whole genome shotgun (WGS) entry which is preliminary data.</text>
</comment>
<dbReference type="InterPro" id="IPR025662">
    <property type="entry name" value="Sigma_54_int_dom_ATP-bd_1"/>
</dbReference>
<keyword evidence="1" id="KW-0547">Nucleotide-binding</keyword>
<dbReference type="PROSITE" id="PS00688">
    <property type="entry name" value="SIGMA54_INTERACT_3"/>
    <property type="match status" value="1"/>
</dbReference>
<evidence type="ECO:0000256" key="2">
    <source>
        <dbReference type="ARBA" id="ARBA00022840"/>
    </source>
</evidence>
<keyword evidence="3" id="KW-0805">Transcription regulation</keyword>
<name>A0ABV0A861_9FLAO</name>
<dbReference type="SUPFAM" id="SSF55785">
    <property type="entry name" value="PYP-like sensor domain (PAS domain)"/>
    <property type="match status" value="4"/>
</dbReference>
<dbReference type="Pfam" id="PF13426">
    <property type="entry name" value="PAS_9"/>
    <property type="match status" value="2"/>
</dbReference>
<dbReference type="Proteomes" id="UP001416393">
    <property type="component" value="Unassembled WGS sequence"/>
</dbReference>
<dbReference type="RefSeq" id="WP_346240855.1">
    <property type="nucleotide sequence ID" value="NZ_JAZHYP010000002.1"/>
</dbReference>
<keyword evidence="2" id="KW-0067">ATP-binding</keyword>
<dbReference type="InterPro" id="IPR035965">
    <property type="entry name" value="PAS-like_dom_sf"/>
</dbReference>
<dbReference type="InterPro" id="IPR025944">
    <property type="entry name" value="Sigma_54_int_dom_CS"/>
</dbReference>
<dbReference type="SUPFAM" id="SSF52540">
    <property type="entry name" value="P-loop containing nucleoside triphosphate hydrolases"/>
    <property type="match status" value="1"/>
</dbReference>
<feature type="domain" description="PAC" evidence="9">
    <location>
        <begin position="339"/>
        <end position="391"/>
    </location>
</feature>
<feature type="domain" description="PAS" evidence="8">
    <location>
        <begin position="392"/>
        <end position="462"/>
    </location>
</feature>
<dbReference type="PROSITE" id="PS50112">
    <property type="entry name" value="PAS"/>
    <property type="match status" value="4"/>
</dbReference>
<evidence type="ECO:0000256" key="5">
    <source>
        <dbReference type="ARBA" id="ARBA00023163"/>
    </source>
</evidence>
<dbReference type="PANTHER" id="PTHR32071:SF57">
    <property type="entry name" value="C4-DICARBOXYLATE TRANSPORT TRANSCRIPTIONAL REGULATORY PROTEIN DCTD"/>
    <property type="match status" value="1"/>
</dbReference>
<dbReference type="SUPFAM" id="SSF46689">
    <property type="entry name" value="Homeodomain-like"/>
    <property type="match status" value="1"/>
</dbReference>
<dbReference type="CDD" id="cd00130">
    <property type="entry name" value="PAS"/>
    <property type="match status" value="4"/>
</dbReference>
<dbReference type="PROSITE" id="PS00675">
    <property type="entry name" value="SIGMA54_INTERACT_1"/>
    <property type="match status" value="1"/>
</dbReference>
<feature type="coiled-coil region" evidence="6">
    <location>
        <begin position="507"/>
        <end position="545"/>
    </location>
</feature>
<dbReference type="PROSITE" id="PS50045">
    <property type="entry name" value="SIGMA54_INTERACT_4"/>
    <property type="match status" value="1"/>
</dbReference>
<dbReference type="InterPro" id="IPR002197">
    <property type="entry name" value="HTH_Fis"/>
</dbReference>
<feature type="domain" description="PAS" evidence="8">
    <location>
        <begin position="266"/>
        <end position="337"/>
    </location>
</feature>
<dbReference type="PROSITE" id="PS50113">
    <property type="entry name" value="PAC"/>
    <property type="match status" value="1"/>
</dbReference>
<feature type="domain" description="PAS" evidence="8">
    <location>
        <begin position="41"/>
        <end position="81"/>
    </location>
</feature>
<dbReference type="InterPro" id="IPR027417">
    <property type="entry name" value="P-loop_NTPase"/>
</dbReference>
<keyword evidence="11" id="KW-1185">Reference proteome</keyword>
<dbReference type="Gene3D" id="1.10.10.60">
    <property type="entry name" value="Homeodomain-like"/>
    <property type="match status" value="1"/>
</dbReference>
<protein>
    <submittedName>
        <fullName evidence="10">Sigma 54-interacting transcriptional regulator</fullName>
    </submittedName>
</protein>
<dbReference type="Pfam" id="PF08448">
    <property type="entry name" value="PAS_4"/>
    <property type="match status" value="2"/>
</dbReference>
<dbReference type="InterPro" id="IPR025943">
    <property type="entry name" value="Sigma_54_int_dom_ATP-bd_2"/>
</dbReference>
<evidence type="ECO:0000256" key="1">
    <source>
        <dbReference type="ARBA" id="ARBA00022741"/>
    </source>
</evidence>
<evidence type="ECO:0000313" key="10">
    <source>
        <dbReference type="EMBL" id="MEN3323283.1"/>
    </source>
</evidence>
<dbReference type="EMBL" id="JAZHYP010000002">
    <property type="protein sequence ID" value="MEN3323283.1"/>
    <property type="molecule type" value="Genomic_DNA"/>
</dbReference>
<feature type="domain" description="PAS" evidence="8">
    <location>
        <begin position="149"/>
        <end position="200"/>
    </location>
</feature>
<dbReference type="InterPro" id="IPR002078">
    <property type="entry name" value="Sigma_54_int"/>
</dbReference>
<keyword evidence="4" id="KW-0238">DNA-binding</keyword>
<keyword evidence="6" id="KW-0175">Coiled coil</keyword>
<reference evidence="10 11" key="1">
    <citation type="submission" date="2024-01" db="EMBL/GenBank/DDBJ databases">
        <title>Mariniflexile litorale sp. nov., isolated from the shallow sediments of the Sea of Japan.</title>
        <authorList>
            <person name="Romanenko L."/>
            <person name="Bystritskaya E."/>
            <person name="Isaeva M."/>
        </authorList>
    </citation>
    <scope>NUCLEOTIDE SEQUENCE [LARGE SCALE GENOMIC DNA]</scope>
    <source>
        <strain evidence="10 11">KCTC 32427</strain>
    </source>
</reference>
<dbReference type="Pfam" id="PF02954">
    <property type="entry name" value="HTH_8"/>
    <property type="match status" value="1"/>
</dbReference>
<evidence type="ECO:0000259" key="9">
    <source>
        <dbReference type="PROSITE" id="PS50113"/>
    </source>
</evidence>